<dbReference type="InterPro" id="IPR003386">
    <property type="entry name" value="LACT/PDAT_acylTrfase"/>
</dbReference>
<reference evidence="1 2" key="1">
    <citation type="submission" date="2024-04" db="EMBL/GenBank/DDBJ databases">
        <title>Tritrichomonas musculus Genome.</title>
        <authorList>
            <person name="Alves-Ferreira E."/>
            <person name="Grigg M."/>
            <person name="Lorenzi H."/>
            <person name="Galac M."/>
        </authorList>
    </citation>
    <scope>NUCLEOTIDE SEQUENCE [LARGE SCALE GENOMIC DNA]</scope>
    <source>
        <strain evidence="1 2">EAF2021</strain>
    </source>
</reference>
<gene>
    <name evidence="1" type="ORF">M9Y10_033040</name>
</gene>
<keyword evidence="2" id="KW-1185">Reference proteome</keyword>
<name>A0ABR2GWW8_9EUKA</name>
<sequence>MSAKYLLNKFESRVDILKRNMIWVFLLAILSISSFKRSPIIIVPGLFGSTLYATYENMTNIPFYCPRELSNELFWLDTRFIIPPFINCFTLLSQLKFNNETQTIHNFPGVQFSIHDFGGKSSVDYIIKSQGKQQINESSNHNSSPSLLSRIKEKMVFFDQFHTLFSYFEQRNYTVGENIYSAPYDWRLAPLFLDSFWSDFKHLIENAYAKSNETRVTLIGHSMGCFMIQQFLTRNKKIEQLFELIDEKWINTYIEKVIFIAPNFGGSLIIDEGLIQRFSPLVPFLRNEYIAGMATSVPGIHANTLNMEIFKNVAIVRDKNGVNYTASDMYDVIVNNSGIRREDVPILERSFEIMKTAPVDIGPNIPLAIIFNSKIQTLSFLDYKKGFDKSPTKHFEVDGDGSLLAKGARYACDNWSSENRTLLCIDLNKSDKRTCDHTGMTSNLKVIELLFNLTERETEKWWKTKGKFKIMLDDDFEISKSINENHINTEL</sequence>
<dbReference type="SUPFAM" id="SSF53474">
    <property type="entry name" value="alpha/beta-Hydrolases"/>
    <property type="match status" value="1"/>
</dbReference>
<evidence type="ECO:0000313" key="1">
    <source>
        <dbReference type="EMBL" id="KAK8838414.1"/>
    </source>
</evidence>
<protein>
    <recommendedName>
        <fullName evidence="3">Lecithin:cholesterol acyltransferase family protein</fullName>
    </recommendedName>
</protein>
<dbReference type="PANTHER" id="PTHR11440">
    <property type="entry name" value="LECITHIN-CHOLESTEROL ACYLTRANSFERASE-RELATED"/>
    <property type="match status" value="1"/>
</dbReference>
<dbReference type="Gene3D" id="3.40.50.1820">
    <property type="entry name" value="alpha/beta hydrolase"/>
    <property type="match status" value="1"/>
</dbReference>
<accession>A0ABR2GWW8</accession>
<comment type="caution">
    <text evidence="1">The sequence shown here is derived from an EMBL/GenBank/DDBJ whole genome shotgun (WGS) entry which is preliminary data.</text>
</comment>
<dbReference type="Proteomes" id="UP001470230">
    <property type="component" value="Unassembled WGS sequence"/>
</dbReference>
<evidence type="ECO:0008006" key="3">
    <source>
        <dbReference type="Google" id="ProtNLM"/>
    </source>
</evidence>
<dbReference type="EMBL" id="JAPFFF010000055">
    <property type="protein sequence ID" value="KAK8838414.1"/>
    <property type="molecule type" value="Genomic_DNA"/>
</dbReference>
<organism evidence="1 2">
    <name type="scientific">Tritrichomonas musculus</name>
    <dbReference type="NCBI Taxonomy" id="1915356"/>
    <lineage>
        <taxon>Eukaryota</taxon>
        <taxon>Metamonada</taxon>
        <taxon>Parabasalia</taxon>
        <taxon>Tritrichomonadida</taxon>
        <taxon>Tritrichomonadidae</taxon>
        <taxon>Tritrichomonas</taxon>
    </lineage>
</organism>
<dbReference type="InterPro" id="IPR029058">
    <property type="entry name" value="AB_hydrolase_fold"/>
</dbReference>
<proteinExistence type="predicted"/>
<evidence type="ECO:0000313" key="2">
    <source>
        <dbReference type="Proteomes" id="UP001470230"/>
    </source>
</evidence>
<dbReference type="Pfam" id="PF02450">
    <property type="entry name" value="LCAT"/>
    <property type="match status" value="1"/>
</dbReference>